<protein>
    <submittedName>
        <fullName evidence="2">Uncharacterized protein</fullName>
    </submittedName>
</protein>
<feature type="region of interest" description="Disordered" evidence="1">
    <location>
        <begin position="1"/>
        <end position="20"/>
    </location>
</feature>
<dbReference type="Proteomes" id="UP001434883">
    <property type="component" value="Unassembled WGS sequence"/>
</dbReference>
<name>A0ABV0SEP5_9TELE</name>
<comment type="caution">
    <text evidence="2">The sequence shown here is derived from an EMBL/GenBank/DDBJ whole genome shotgun (WGS) entry which is preliminary data.</text>
</comment>
<organism evidence="2 3">
    <name type="scientific">Xenoophorus captivus</name>
    <dbReference type="NCBI Taxonomy" id="1517983"/>
    <lineage>
        <taxon>Eukaryota</taxon>
        <taxon>Metazoa</taxon>
        <taxon>Chordata</taxon>
        <taxon>Craniata</taxon>
        <taxon>Vertebrata</taxon>
        <taxon>Euteleostomi</taxon>
        <taxon>Actinopterygii</taxon>
        <taxon>Neopterygii</taxon>
        <taxon>Teleostei</taxon>
        <taxon>Neoteleostei</taxon>
        <taxon>Acanthomorphata</taxon>
        <taxon>Ovalentaria</taxon>
        <taxon>Atherinomorphae</taxon>
        <taxon>Cyprinodontiformes</taxon>
        <taxon>Goodeidae</taxon>
        <taxon>Xenoophorus</taxon>
    </lineage>
</organism>
<accession>A0ABV0SEP5</accession>
<dbReference type="EMBL" id="JAHRIN010077488">
    <property type="protein sequence ID" value="MEQ2218744.1"/>
    <property type="molecule type" value="Genomic_DNA"/>
</dbReference>
<gene>
    <name evidence="2" type="ORF">XENOCAPTIV_007587</name>
</gene>
<evidence type="ECO:0000313" key="3">
    <source>
        <dbReference type="Proteomes" id="UP001434883"/>
    </source>
</evidence>
<evidence type="ECO:0000313" key="2">
    <source>
        <dbReference type="EMBL" id="MEQ2218744.1"/>
    </source>
</evidence>
<sequence length="102" mass="11572">MIQKTPANPPLNDSNNKREVKEWSNQSLDLNLIEMVWSDNQQSVLLENPPMCLNYINSARHGGSEFLHSDIKDSVPVSVKPGTEDGCCCQGWNNWGYPNYYV</sequence>
<reference evidence="2 3" key="1">
    <citation type="submission" date="2021-06" db="EMBL/GenBank/DDBJ databases">
        <authorList>
            <person name="Palmer J.M."/>
        </authorList>
    </citation>
    <scope>NUCLEOTIDE SEQUENCE [LARGE SCALE GENOMIC DNA]</scope>
    <source>
        <strain evidence="2 3">XC_2019</strain>
        <tissue evidence="2">Muscle</tissue>
    </source>
</reference>
<evidence type="ECO:0000256" key="1">
    <source>
        <dbReference type="SAM" id="MobiDB-lite"/>
    </source>
</evidence>
<proteinExistence type="predicted"/>
<keyword evidence="3" id="KW-1185">Reference proteome</keyword>